<dbReference type="SMART" id="SM01235">
    <property type="entry name" value="Haem_bd"/>
    <property type="match status" value="1"/>
</dbReference>
<accession>A0A849CJ27</accession>
<dbReference type="SUPFAM" id="SSF46626">
    <property type="entry name" value="Cytochrome c"/>
    <property type="match status" value="2"/>
</dbReference>
<dbReference type="Proteomes" id="UP000540079">
    <property type="component" value="Unassembled WGS sequence"/>
</dbReference>
<proteinExistence type="predicted"/>
<dbReference type="GO" id="GO:0030313">
    <property type="term" value="C:cell envelope"/>
    <property type="evidence" value="ECO:0007669"/>
    <property type="project" value="UniProtKB-SubCell"/>
</dbReference>
<protein>
    <submittedName>
        <fullName evidence="9">Cytochrome-c peroxidase</fullName>
    </submittedName>
</protein>
<keyword evidence="5 6" id="KW-0408">Iron</keyword>
<dbReference type="InterPro" id="IPR036909">
    <property type="entry name" value="Cyt_c-like_dom_sf"/>
</dbReference>
<dbReference type="GO" id="GO:0020037">
    <property type="term" value="F:heme binding"/>
    <property type="evidence" value="ECO:0007669"/>
    <property type="project" value="InterPro"/>
</dbReference>
<keyword evidence="4" id="KW-0560">Oxidoreductase</keyword>
<evidence type="ECO:0000256" key="5">
    <source>
        <dbReference type="ARBA" id="ARBA00023004"/>
    </source>
</evidence>
<dbReference type="Gene3D" id="1.10.760.10">
    <property type="entry name" value="Cytochrome c-like domain"/>
    <property type="match status" value="2"/>
</dbReference>
<keyword evidence="3 6" id="KW-0479">Metal-binding</keyword>
<dbReference type="PANTHER" id="PTHR30600">
    <property type="entry name" value="CYTOCHROME C PEROXIDASE-RELATED"/>
    <property type="match status" value="1"/>
</dbReference>
<keyword evidence="2 6" id="KW-0349">Heme</keyword>
<dbReference type="InterPro" id="IPR051395">
    <property type="entry name" value="Cytochrome_c_Peroxidase/MauG"/>
</dbReference>
<dbReference type="Pfam" id="PF03150">
    <property type="entry name" value="CCP_MauG"/>
    <property type="match status" value="1"/>
</dbReference>
<evidence type="ECO:0000256" key="1">
    <source>
        <dbReference type="ARBA" id="ARBA00004196"/>
    </source>
</evidence>
<comment type="subcellular location">
    <subcellularLocation>
        <location evidence="1">Cell envelope</location>
    </subcellularLocation>
</comment>
<keyword evidence="7" id="KW-1133">Transmembrane helix</keyword>
<dbReference type="InterPro" id="IPR009056">
    <property type="entry name" value="Cyt_c-like_dom"/>
</dbReference>
<dbReference type="PANTHER" id="PTHR30600:SF7">
    <property type="entry name" value="CYTOCHROME C PEROXIDASE-RELATED"/>
    <property type="match status" value="1"/>
</dbReference>
<organism evidence="9 10">
    <name type="scientific">Pasteurella multocida</name>
    <dbReference type="NCBI Taxonomy" id="747"/>
    <lineage>
        <taxon>Bacteria</taxon>
        <taxon>Pseudomonadati</taxon>
        <taxon>Pseudomonadota</taxon>
        <taxon>Gammaproteobacteria</taxon>
        <taxon>Pasteurellales</taxon>
        <taxon>Pasteurellaceae</taxon>
        <taxon>Pasteurella</taxon>
    </lineage>
</organism>
<dbReference type="RefSeq" id="WP_016534463.1">
    <property type="nucleotide sequence ID" value="NZ_CP030096.1"/>
</dbReference>
<evidence type="ECO:0000259" key="8">
    <source>
        <dbReference type="PROSITE" id="PS51007"/>
    </source>
</evidence>
<keyword evidence="7" id="KW-0812">Transmembrane</keyword>
<dbReference type="GO" id="GO:0004130">
    <property type="term" value="F:cytochrome-c peroxidase activity"/>
    <property type="evidence" value="ECO:0007669"/>
    <property type="project" value="TreeGrafter"/>
</dbReference>
<feature type="domain" description="Cytochrome c" evidence="8">
    <location>
        <begin position="335"/>
        <end position="455"/>
    </location>
</feature>
<evidence type="ECO:0000256" key="4">
    <source>
        <dbReference type="ARBA" id="ARBA00023002"/>
    </source>
</evidence>
<dbReference type="GO" id="GO:0046872">
    <property type="term" value="F:metal ion binding"/>
    <property type="evidence" value="ECO:0007669"/>
    <property type="project" value="UniProtKB-KW"/>
</dbReference>
<dbReference type="InterPro" id="IPR004852">
    <property type="entry name" value="Di-haem_cyt_c_peroxidsae"/>
</dbReference>
<evidence type="ECO:0000256" key="7">
    <source>
        <dbReference type="SAM" id="Phobius"/>
    </source>
</evidence>
<dbReference type="Pfam" id="PF14376">
    <property type="entry name" value="Haem_bd"/>
    <property type="match status" value="1"/>
</dbReference>
<evidence type="ECO:0000313" key="9">
    <source>
        <dbReference type="EMBL" id="NNI78569.1"/>
    </source>
</evidence>
<comment type="caution">
    <text evidence="9">The sequence shown here is derived from an EMBL/GenBank/DDBJ whole genome shotgun (WGS) entry which is preliminary data.</text>
</comment>
<dbReference type="GO" id="GO:0009055">
    <property type="term" value="F:electron transfer activity"/>
    <property type="evidence" value="ECO:0007669"/>
    <property type="project" value="InterPro"/>
</dbReference>
<dbReference type="InterPro" id="IPR025992">
    <property type="entry name" value="Haem-bd"/>
</dbReference>
<gene>
    <name evidence="9" type="ORF">C2800_03880</name>
</gene>
<dbReference type="PROSITE" id="PS51007">
    <property type="entry name" value="CYTC"/>
    <property type="match status" value="1"/>
</dbReference>
<feature type="transmembrane region" description="Helical" evidence="7">
    <location>
        <begin position="6"/>
        <end position="27"/>
    </location>
</feature>
<evidence type="ECO:0000256" key="6">
    <source>
        <dbReference type="PROSITE-ProRule" id="PRU00433"/>
    </source>
</evidence>
<name>A0A849CJ27_PASMD</name>
<reference evidence="9 10" key="1">
    <citation type="journal article" date="2018" name="Front. Microbiol.">
        <title>Genetic and Phylogenetic Characteristics of Pasteurella multocida Isolates From Different Host Species.</title>
        <authorList>
            <person name="Peng Z."/>
            <person name="Liang W."/>
            <person name="Wang F."/>
            <person name="Xu Z."/>
            <person name="Xie Z."/>
            <person name="Lian Z."/>
            <person name="Hua L."/>
            <person name="Zhou R."/>
            <person name="Chen H."/>
            <person name="Wu B."/>
        </authorList>
    </citation>
    <scope>NUCLEOTIDE SEQUENCE [LARGE SCALE GENOMIC DNA]</scope>
    <source>
        <strain evidence="9 10">HNA06</strain>
    </source>
</reference>
<sequence length="468" mass="51956">MRVKNLFFSVVAIAVASFLGTVGYVHIFDKEQSAKLLSQTPLSGQAQQVAKILYDNGCQHCHSTNAELPFYAKFPVAESIMQEDIKKGTRVFLLNEILDGLKDPTKLSEVSLAKLEQVLINDEMPVAKFVHLHWGSRPDLEEKTTLLNWIREQRQNHFLPANTQGTDPTRLVQPIPDSVATDPLKVALGDMLYHDGRLSGDGTIQCHTCHQLKNGGVDGLDVSVGIDGLKGGINAPTVYNSVFNILQFWDGRAKDLAEQAGGPPLNPVEMGSKNWEEIIAKFEQDEAFKAKFLAVYPAINEATITHAIAEFEKTLITPNSAFDRYLKGEQNALTAAQIRGYELFKQHKCDTCHVGVAMGGQSFEYMGLFDDYFAARGTPITEADQGRFAHTQDPADMHKFKVPTLRNIALTAPYMHDARTSDLKEAVRIMLHYQSGKTLPTKDVEDISAFLESLTGEYQGKLLTKENQ</sequence>
<evidence type="ECO:0000256" key="3">
    <source>
        <dbReference type="ARBA" id="ARBA00022723"/>
    </source>
</evidence>
<keyword evidence="7" id="KW-0472">Membrane</keyword>
<dbReference type="AlphaFoldDB" id="A0A849CJ27"/>
<keyword evidence="9" id="KW-0575">Peroxidase</keyword>
<dbReference type="EMBL" id="PPVL01000003">
    <property type="protein sequence ID" value="NNI78569.1"/>
    <property type="molecule type" value="Genomic_DNA"/>
</dbReference>
<evidence type="ECO:0000313" key="10">
    <source>
        <dbReference type="Proteomes" id="UP000540079"/>
    </source>
</evidence>
<evidence type="ECO:0000256" key="2">
    <source>
        <dbReference type="ARBA" id="ARBA00022617"/>
    </source>
</evidence>